<dbReference type="Proteomes" id="UP000289340">
    <property type="component" value="Chromosome 15"/>
</dbReference>
<feature type="domain" description="Bet v I/Major latex protein" evidence="2">
    <location>
        <begin position="52"/>
        <end position="140"/>
    </location>
</feature>
<evidence type="ECO:0000313" key="3">
    <source>
        <dbReference type="EMBL" id="RZB64645.1"/>
    </source>
</evidence>
<dbReference type="GO" id="GO:0004864">
    <property type="term" value="F:protein phosphatase inhibitor activity"/>
    <property type="evidence" value="ECO:0007669"/>
    <property type="project" value="InterPro"/>
</dbReference>
<sequence>MMSGMKGFLNYCSCFPIVFIDWVCVLPKTNIGAFVCVLGELNFLFPKIMGIVTTESELVSAVAPARLYKTIALDYSNFFPKVLPNLVKSVEIIEGDGRPGAIKKFTIPEGYVNQKADVVDVNNYVYDYTIVEGNVLSDREDKMCNEYKLVVNLMEDASSRSHASTTPEAMLNS</sequence>
<evidence type="ECO:0000256" key="1">
    <source>
        <dbReference type="ARBA" id="ARBA00009744"/>
    </source>
</evidence>
<dbReference type="PRINTS" id="PR00634">
    <property type="entry name" value="BETALLERGEN"/>
</dbReference>
<dbReference type="InterPro" id="IPR024949">
    <property type="entry name" value="Bet_v_I_allergen"/>
</dbReference>
<evidence type="ECO:0000259" key="2">
    <source>
        <dbReference type="Pfam" id="PF00407"/>
    </source>
</evidence>
<dbReference type="InterPro" id="IPR000916">
    <property type="entry name" value="Bet_v_I/MLP"/>
</dbReference>
<dbReference type="GO" id="GO:0006952">
    <property type="term" value="P:defense response"/>
    <property type="evidence" value="ECO:0007669"/>
    <property type="project" value="InterPro"/>
</dbReference>
<comment type="similarity">
    <text evidence="1">Belongs to the BetVI family.</text>
</comment>
<reference evidence="3 4" key="1">
    <citation type="submission" date="2018-09" db="EMBL/GenBank/DDBJ databases">
        <title>A high-quality reference genome of wild soybean provides a powerful tool to mine soybean genomes.</title>
        <authorList>
            <person name="Xie M."/>
            <person name="Chung C.Y.L."/>
            <person name="Li M.-W."/>
            <person name="Wong F.-L."/>
            <person name="Chan T.-F."/>
            <person name="Lam H.-M."/>
        </authorList>
    </citation>
    <scope>NUCLEOTIDE SEQUENCE [LARGE SCALE GENOMIC DNA]</scope>
    <source>
        <strain evidence="4">cv. W05</strain>
        <tissue evidence="3">Hypocotyl of etiolated seedlings</tissue>
    </source>
</reference>
<dbReference type="EMBL" id="QZWG01000015">
    <property type="protein sequence ID" value="RZB64645.1"/>
    <property type="molecule type" value="Genomic_DNA"/>
</dbReference>
<dbReference type="Gene3D" id="3.30.530.20">
    <property type="match status" value="1"/>
</dbReference>
<dbReference type="InterPro" id="IPR050279">
    <property type="entry name" value="Plant_def-hormone_signal"/>
</dbReference>
<dbReference type="GO" id="GO:0038023">
    <property type="term" value="F:signaling receptor activity"/>
    <property type="evidence" value="ECO:0007669"/>
    <property type="project" value="InterPro"/>
</dbReference>
<dbReference type="GO" id="GO:0010427">
    <property type="term" value="F:abscisic acid binding"/>
    <property type="evidence" value="ECO:0007669"/>
    <property type="project" value="InterPro"/>
</dbReference>
<comment type="caution">
    <text evidence="3">The sequence shown here is derived from an EMBL/GenBank/DDBJ whole genome shotgun (WGS) entry which is preliminary data.</text>
</comment>
<accession>A0A445GTL7</accession>
<keyword evidence="4" id="KW-1185">Reference proteome</keyword>
<dbReference type="GO" id="GO:0005634">
    <property type="term" value="C:nucleus"/>
    <property type="evidence" value="ECO:0007669"/>
    <property type="project" value="TreeGrafter"/>
</dbReference>
<dbReference type="PANTHER" id="PTHR31213">
    <property type="entry name" value="OS08G0374000 PROTEIN-RELATED"/>
    <property type="match status" value="1"/>
</dbReference>
<name>A0A445GTL7_GLYSO</name>
<dbReference type="AlphaFoldDB" id="A0A445GTL7"/>
<dbReference type="PANTHER" id="PTHR31213:SF87">
    <property type="entry name" value="NODULIN-13"/>
    <property type="match status" value="1"/>
</dbReference>
<dbReference type="FunFam" id="3.30.530.20:FF:000124">
    <property type="entry name" value="Uncharacterized protein"/>
    <property type="match status" value="1"/>
</dbReference>
<gene>
    <name evidence="3" type="ORF">D0Y65_040933</name>
</gene>
<dbReference type="InterPro" id="IPR023393">
    <property type="entry name" value="START-like_dom_sf"/>
</dbReference>
<dbReference type="SUPFAM" id="SSF55961">
    <property type="entry name" value="Bet v1-like"/>
    <property type="match status" value="1"/>
</dbReference>
<dbReference type="Pfam" id="PF00407">
    <property type="entry name" value="Bet_v_1"/>
    <property type="match status" value="1"/>
</dbReference>
<dbReference type="GO" id="GO:0005737">
    <property type="term" value="C:cytoplasm"/>
    <property type="evidence" value="ECO:0007669"/>
    <property type="project" value="TreeGrafter"/>
</dbReference>
<evidence type="ECO:0000313" key="4">
    <source>
        <dbReference type="Proteomes" id="UP000289340"/>
    </source>
</evidence>
<protein>
    <submittedName>
        <fullName evidence="3">Major allergen Pru av 1</fullName>
    </submittedName>
</protein>
<dbReference type="GO" id="GO:0009738">
    <property type="term" value="P:abscisic acid-activated signaling pathway"/>
    <property type="evidence" value="ECO:0007669"/>
    <property type="project" value="InterPro"/>
</dbReference>
<proteinExistence type="inferred from homology"/>
<organism evidence="3 4">
    <name type="scientific">Glycine soja</name>
    <name type="common">Wild soybean</name>
    <dbReference type="NCBI Taxonomy" id="3848"/>
    <lineage>
        <taxon>Eukaryota</taxon>
        <taxon>Viridiplantae</taxon>
        <taxon>Streptophyta</taxon>
        <taxon>Embryophyta</taxon>
        <taxon>Tracheophyta</taxon>
        <taxon>Spermatophyta</taxon>
        <taxon>Magnoliopsida</taxon>
        <taxon>eudicotyledons</taxon>
        <taxon>Gunneridae</taxon>
        <taxon>Pentapetalae</taxon>
        <taxon>rosids</taxon>
        <taxon>fabids</taxon>
        <taxon>Fabales</taxon>
        <taxon>Fabaceae</taxon>
        <taxon>Papilionoideae</taxon>
        <taxon>50 kb inversion clade</taxon>
        <taxon>NPAAA clade</taxon>
        <taxon>indigoferoid/millettioid clade</taxon>
        <taxon>Phaseoleae</taxon>
        <taxon>Glycine</taxon>
        <taxon>Glycine subgen. Soja</taxon>
    </lineage>
</organism>